<evidence type="ECO:0000256" key="8">
    <source>
        <dbReference type="ARBA" id="ARBA00023014"/>
    </source>
</evidence>
<keyword evidence="4 10" id="KW-0349">Heme</keyword>
<keyword evidence="7 10" id="KW-0408">Iron</keyword>
<evidence type="ECO:0000256" key="9">
    <source>
        <dbReference type="ARBA" id="ARBA00023186"/>
    </source>
</evidence>
<evidence type="ECO:0000313" key="12">
    <source>
        <dbReference type="EMBL" id="MFH6983226.1"/>
    </source>
</evidence>
<dbReference type="SFLD" id="SFLDG01065">
    <property type="entry name" value="anaerobic_coproporphyrinogen-I"/>
    <property type="match status" value="2"/>
</dbReference>
<dbReference type="SFLD" id="SFLDF00288">
    <property type="entry name" value="HemN-like__clustered_with_nucl"/>
    <property type="match status" value="1"/>
</dbReference>
<dbReference type="InterPro" id="IPR013785">
    <property type="entry name" value="Aldolase_TIM"/>
</dbReference>
<keyword evidence="8 10" id="KW-0411">Iron-sulfur</keyword>
<dbReference type="Pfam" id="PF04055">
    <property type="entry name" value="Radical_SAM"/>
    <property type="match status" value="1"/>
</dbReference>
<dbReference type="Gene3D" id="3.20.20.70">
    <property type="entry name" value="Aldolase class I"/>
    <property type="match status" value="1"/>
</dbReference>
<evidence type="ECO:0000256" key="4">
    <source>
        <dbReference type="ARBA" id="ARBA00022617"/>
    </source>
</evidence>
<dbReference type="PANTHER" id="PTHR13932">
    <property type="entry name" value="COPROPORPHYRINIGEN III OXIDASE"/>
    <property type="match status" value="1"/>
</dbReference>
<evidence type="ECO:0000259" key="11">
    <source>
        <dbReference type="PROSITE" id="PS51918"/>
    </source>
</evidence>
<dbReference type="PANTHER" id="PTHR13932:SF5">
    <property type="entry name" value="RADICAL S-ADENOSYL METHIONINE DOMAIN-CONTAINING PROTEIN 1, MITOCHONDRIAL"/>
    <property type="match status" value="1"/>
</dbReference>
<keyword evidence="9 10" id="KW-0143">Chaperone</keyword>
<evidence type="ECO:0000256" key="2">
    <source>
        <dbReference type="ARBA" id="ARBA00006100"/>
    </source>
</evidence>
<dbReference type="InterPro" id="IPR058240">
    <property type="entry name" value="rSAM_sf"/>
</dbReference>
<comment type="caution">
    <text evidence="12">The sequence shown here is derived from an EMBL/GenBank/DDBJ whole genome shotgun (WGS) entry which is preliminary data.</text>
</comment>
<evidence type="ECO:0000256" key="7">
    <source>
        <dbReference type="ARBA" id="ARBA00023004"/>
    </source>
</evidence>
<dbReference type="NCBIfam" id="TIGR00539">
    <property type="entry name" value="hemN_rel"/>
    <property type="match status" value="1"/>
</dbReference>
<dbReference type="SMART" id="SM00729">
    <property type="entry name" value="Elp3"/>
    <property type="match status" value="1"/>
</dbReference>
<dbReference type="Pfam" id="PF06969">
    <property type="entry name" value="HemN_C"/>
    <property type="match status" value="1"/>
</dbReference>
<keyword evidence="13" id="KW-1185">Reference proteome</keyword>
<accession>A0ABW7N7C8</accession>
<dbReference type="PROSITE" id="PS51918">
    <property type="entry name" value="RADICAL_SAM"/>
    <property type="match status" value="1"/>
</dbReference>
<dbReference type="InterPro" id="IPR034505">
    <property type="entry name" value="Coproporphyrinogen-III_oxidase"/>
</dbReference>
<dbReference type="SFLD" id="SFLDF00562">
    <property type="entry name" value="HemN-like__clustered_with_heat"/>
    <property type="match status" value="1"/>
</dbReference>
<dbReference type="InterPro" id="IPR006638">
    <property type="entry name" value="Elp3/MiaA/NifB-like_rSAM"/>
</dbReference>
<protein>
    <recommendedName>
        <fullName evidence="3 10">Heme chaperone HemW</fullName>
    </recommendedName>
</protein>
<keyword evidence="10" id="KW-0004">4Fe-4S</keyword>
<evidence type="ECO:0000256" key="3">
    <source>
        <dbReference type="ARBA" id="ARBA00017228"/>
    </source>
</evidence>
<comment type="cofactor">
    <cofactor evidence="1">
        <name>[4Fe-4S] cluster</name>
        <dbReference type="ChEBI" id="CHEBI:49883"/>
    </cofactor>
</comment>
<keyword evidence="5 10" id="KW-0949">S-adenosyl-L-methionine</keyword>
<dbReference type="EMBL" id="JBIPKE010000014">
    <property type="protein sequence ID" value="MFH6983226.1"/>
    <property type="molecule type" value="Genomic_DNA"/>
</dbReference>
<comment type="function">
    <text evidence="10">Probably acts as a heme chaperone, transferring heme to an unknown acceptor. Binds one molecule of heme per monomer, possibly covalently. Binds 1 [4Fe-4S] cluster. The cluster is coordinated with 3 cysteines and an exchangeable S-adenosyl-L-methionine.</text>
</comment>
<keyword evidence="10" id="KW-0963">Cytoplasm</keyword>
<evidence type="ECO:0000256" key="5">
    <source>
        <dbReference type="ARBA" id="ARBA00022691"/>
    </source>
</evidence>
<evidence type="ECO:0000256" key="10">
    <source>
        <dbReference type="RuleBase" id="RU364116"/>
    </source>
</evidence>
<dbReference type="SFLD" id="SFLDS00029">
    <property type="entry name" value="Radical_SAM"/>
    <property type="match status" value="2"/>
</dbReference>
<dbReference type="CDD" id="cd01335">
    <property type="entry name" value="Radical_SAM"/>
    <property type="match status" value="1"/>
</dbReference>
<dbReference type="InterPro" id="IPR004559">
    <property type="entry name" value="HemW-like"/>
</dbReference>
<dbReference type="InterPro" id="IPR010723">
    <property type="entry name" value="HemN_C"/>
</dbReference>
<dbReference type="SUPFAM" id="SSF102114">
    <property type="entry name" value="Radical SAM enzymes"/>
    <property type="match status" value="1"/>
</dbReference>
<organism evidence="12 13">
    <name type="scientific">Marinoscillum luteum</name>
    <dbReference type="NCBI Taxonomy" id="861051"/>
    <lineage>
        <taxon>Bacteria</taxon>
        <taxon>Pseudomonadati</taxon>
        <taxon>Bacteroidota</taxon>
        <taxon>Cytophagia</taxon>
        <taxon>Cytophagales</taxon>
        <taxon>Reichenbachiellaceae</taxon>
        <taxon>Marinoscillum</taxon>
    </lineage>
</organism>
<gene>
    <name evidence="12" type="primary">hemW</name>
    <name evidence="12" type="ORF">ACHKAR_07240</name>
</gene>
<evidence type="ECO:0000256" key="1">
    <source>
        <dbReference type="ARBA" id="ARBA00001966"/>
    </source>
</evidence>
<dbReference type="Proteomes" id="UP001610063">
    <property type="component" value="Unassembled WGS sequence"/>
</dbReference>
<comment type="similarity">
    <text evidence="2">Belongs to the anaerobic coproporphyrinogen-III oxidase family. HemW subfamily.</text>
</comment>
<proteinExistence type="inferred from homology"/>
<evidence type="ECO:0000256" key="6">
    <source>
        <dbReference type="ARBA" id="ARBA00022723"/>
    </source>
</evidence>
<comment type="subcellular location">
    <subcellularLocation>
        <location evidence="10">Cytoplasm</location>
    </subcellularLocation>
</comment>
<feature type="domain" description="Radical SAM core" evidence="11">
    <location>
        <begin position="3"/>
        <end position="238"/>
    </location>
</feature>
<dbReference type="InterPro" id="IPR007197">
    <property type="entry name" value="rSAM"/>
</dbReference>
<name>A0ABW7N7C8_9BACT</name>
<sequence>MQDNSKTLAGIYLHIPFCKQACHYCDFHFSTNTSRKSEMVDAIERELVLRKEELGGSPISSIYFGGGTPSMLSALELDRLLRSIHSTYEVIEDAEITLEANPDDLTGDKLQAMRTLGINRLSIGIQTFDDERLKFINRAHTSAEAEECLSAATSAGFDNISADLIYAIPPADTSYWQWDLEKILAYDLSHISLYGLTIEEKTVFGHRAKKGQLKEVKEEISAQQYQMAIDTLTQHGYEHYEVSNFAKAGKHSRHNSSYWDDQTYLGVGPGAHSYDGSSRSFNVSHNSKYLNQIQKGQLPITIEKLTPTNQINEYLFTHLRTQKGINLPKFRRLFQRDFVSDNESQVQDYQKRELVKWDGETFALTSKGFMLADEISWRLFYDE</sequence>
<keyword evidence="6 10" id="KW-0479">Metal-binding</keyword>
<evidence type="ECO:0000313" key="13">
    <source>
        <dbReference type="Proteomes" id="UP001610063"/>
    </source>
</evidence>
<reference evidence="12 13" key="1">
    <citation type="journal article" date="2013" name="Int. J. Syst. Evol. Microbiol.">
        <title>Marinoscillum luteum sp. nov., isolated from marine sediment.</title>
        <authorList>
            <person name="Cha I.T."/>
            <person name="Park S.J."/>
            <person name="Kim S.J."/>
            <person name="Kim J.G."/>
            <person name="Jung M.Y."/>
            <person name="Shin K.S."/>
            <person name="Kwon K.K."/>
            <person name="Yang S.H."/>
            <person name="Seo Y.S."/>
            <person name="Rhee S.K."/>
        </authorList>
    </citation>
    <scope>NUCLEOTIDE SEQUENCE [LARGE SCALE GENOMIC DNA]</scope>
    <source>
        <strain evidence="12 13">KCTC 23939</strain>
    </source>
</reference>